<organism evidence="4 5">
    <name type="scientific">Dimargaris cristalligena</name>
    <dbReference type="NCBI Taxonomy" id="215637"/>
    <lineage>
        <taxon>Eukaryota</taxon>
        <taxon>Fungi</taxon>
        <taxon>Fungi incertae sedis</taxon>
        <taxon>Zoopagomycota</taxon>
        <taxon>Kickxellomycotina</taxon>
        <taxon>Dimargaritomycetes</taxon>
        <taxon>Dimargaritales</taxon>
        <taxon>Dimargaritaceae</taxon>
        <taxon>Dimargaris</taxon>
    </lineage>
</organism>
<evidence type="ECO:0000256" key="2">
    <source>
        <dbReference type="SAM" id="MobiDB-lite"/>
    </source>
</evidence>
<keyword evidence="5" id="KW-1185">Reference proteome</keyword>
<feature type="compositionally biased region" description="Low complexity" evidence="2">
    <location>
        <begin position="214"/>
        <end position="224"/>
    </location>
</feature>
<evidence type="ECO:0000256" key="1">
    <source>
        <dbReference type="SAM" id="Coils"/>
    </source>
</evidence>
<evidence type="ECO:0000313" key="4">
    <source>
        <dbReference type="EMBL" id="RKP37617.1"/>
    </source>
</evidence>
<reference evidence="5" key="1">
    <citation type="journal article" date="2018" name="Nat. Microbiol.">
        <title>Leveraging single-cell genomics to expand the fungal tree of life.</title>
        <authorList>
            <person name="Ahrendt S.R."/>
            <person name="Quandt C.A."/>
            <person name="Ciobanu D."/>
            <person name="Clum A."/>
            <person name="Salamov A."/>
            <person name="Andreopoulos B."/>
            <person name="Cheng J.F."/>
            <person name="Woyke T."/>
            <person name="Pelin A."/>
            <person name="Henrissat B."/>
            <person name="Reynolds N.K."/>
            <person name="Benny G.L."/>
            <person name="Smith M.E."/>
            <person name="James T.Y."/>
            <person name="Grigoriev I.V."/>
        </authorList>
    </citation>
    <scope>NUCLEOTIDE SEQUENCE [LARGE SCALE GENOMIC DNA]</scope>
    <source>
        <strain evidence="5">RSA 468</strain>
    </source>
</reference>
<protein>
    <submittedName>
        <fullName evidence="4">Uncharacterized protein</fullName>
    </submittedName>
</protein>
<proteinExistence type="predicted"/>
<dbReference type="AlphaFoldDB" id="A0A4P9ZVJ7"/>
<evidence type="ECO:0000256" key="3">
    <source>
        <dbReference type="SAM" id="SignalP"/>
    </source>
</evidence>
<feature type="region of interest" description="Disordered" evidence="2">
    <location>
        <begin position="214"/>
        <end position="246"/>
    </location>
</feature>
<feature type="signal peptide" evidence="3">
    <location>
        <begin position="1"/>
        <end position="17"/>
    </location>
</feature>
<keyword evidence="3" id="KW-0732">Signal</keyword>
<feature type="chain" id="PRO_5020183833" evidence="3">
    <location>
        <begin position="18"/>
        <end position="357"/>
    </location>
</feature>
<evidence type="ECO:0000313" key="5">
    <source>
        <dbReference type="Proteomes" id="UP000268162"/>
    </source>
</evidence>
<gene>
    <name evidence="4" type="ORF">BJ085DRAFT_33571</name>
</gene>
<name>A0A4P9ZVJ7_9FUNG</name>
<keyword evidence="1" id="KW-0175">Coiled coil</keyword>
<dbReference type="Proteomes" id="UP000268162">
    <property type="component" value="Unassembled WGS sequence"/>
</dbReference>
<accession>A0A4P9ZVJ7</accession>
<dbReference type="EMBL" id="ML002469">
    <property type="protein sequence ID" value="RKP37617.1"/>
    <property type="molecule type" value="Genomic_DNA"/>
</dbReference>
<sequence>MGFVGITLLFPFPHLSLLPSIYPTKGGLVRESHGGRSFSSALPAQKAALGAVARKGSKYGGEEEQPQRVPLNGSPLWGSDIREPGPCQVEPYLPHLVIANYLFYSTALLLLFRILNLFTHKMVYADGPFFMIIPRPPDGINDPNVLRSFIVDLFTVMKAQTFQLDNSQSLVNKLGTDVVQLEEQVNGLLKEKQRWFGHATVGLVVPLSSLPLSPCSMSSSSSRDTLSDDTSETPVPMNPSGTGSNDETIQKVFEMKGRNQELQQEVISITQRRIDLQNTLSVIEEEYSYIKDRYCEAIGQISDLEMENRKLKRYIGSLASDPKGMEQSTTTRLPYDEKLPRRMTLIVQDLRVEKGCL</sequence>
<feature type="coiled-coil region" evidence="1">
    <location>
        <begin position="164"/>
        <end position="191"/>
    </location>
</feature>